<name>A0ABW2XRH7_9ACTN</name>
<dbReference type="Pfam" id="PF12900">
    <property type="entry name" value="Pyridox_ox_2"/>
    <property type="match status" value="1"/>
</dbReference>
<proteinExistence type="predicted"/>
<comment type="caution">
    <text evidence="1">The sequence shown here is derived from an EMBL/GenBank/DDBJ whole genome shotgun (WGS) entry which is preliminary data.</text>
</comment>
<organism evidence="1 2">
    <name type="scientific">Actinomadura fibrosa</name>
    <dbReference type="NCBI Taxonomy" id="111802"/>
    <lineage>
        <taxon>Bacteria</taxon>
        <taxon>Bacillati</taxon>
        <taxon>Actinomycetota</taxon>
        <taxon>Actinomycetes</taxon>
        <taxon>Streptosporangiales</taxon>
        <taxon>Thermomonosporaceae</taxon>
        <taxon>Actinomadura</taxon>
    </lineage>
</organism>
<reference evidence="2" key="1">
    <citation type="journal article" date="2019" name="Int. J. Syst. Evol. Microbiol.">
        <title>The Global Catalogue of Microorganisms (GCM) 10K type strain sequencing project: providing services to taxonomists for standard genome sequencing and annotation.</title>
        <authorList>
            <consortium name="The Broad Institute Genomics Platform"/>
            <consortium name="The Broad Institute Genome Sequencing Center for Infectious Disease"/>
            <person name="Wu L."/>
            <person name="Ma J."/>
        </authorList>
    </citation>
    <scope>NUCLEOTIDE SEQUENCE [LARGE SCALE GENOMIC DNA]</scope>
    <source>
        <strain evidence="2">JCM 9371</strain>
    </source>
</reference>
<dbReference type="EMBL" id="JBHTGP010000015">
    <property type="protein sequence ID" value="MFD0688664.1"/>
    <property type="molecule type" value="Genomic_DNA"/>
</dbReference>
<dbReference type="SUPFAM" id="SSF50475">
    <property type="entry name" value="FMN-binding split barrel"/>
    <property type="match status" value="1"/>
</dbReference>
<protein>
    <submittedName>
        <fullName evidence="1">Pyridoxamine 5'-phosphate oxidase family protein</fullName>
    </submittedName>
</protein>
<dbReference type="InterPro" id="IPR024747">
    <property type="entry name" value="Pyridox_Oxase-rel"/>
</dbReference>
<dbReference type="RefSeq" id="WP_131755137.1">
    <property type="nucleotide sequence ID" value="NZ_CAACUY010000003.1"/>
</dbReference>
<evidence type="ECO:0000313" key="1">
    <source>
        <dbReference type="EMBL" id="MFD0688664.1"/>
    </source>
</evidence>
<keyword evidence="2" id="KW-1185">Reference proteome</keyword>
<gene>
    <name evidence="1" type="ORF">ACFQZM_29515</name>
</gene>
<sequence>MTSYELHPVAEGDAIVLLQSVPVGRIAWVEGRKAHVLPVNFVMEGTTVVLRTGHGPILDAVRHDRLITFEADDLEPALRAAWSVLLTGHASVVTDPLEAADLARLGLETWDTSQAPFFVRLIPQEVTGRRILPHHGGVTIEHMDAPDYLA</sequence>
<dbReference type="Proteomes" id="UP001597063">
    <property type="component" value="Unassembled WGS sequence"/>
</dbReference>
<evidence type="ECO:0000313" key="2">
    <source>
        <dbReference type="Proteomes" id="UP001597063"/>
    </source>
</evidence>
<dbReference type="InterPro" id="IPR012349">
    <property type="entry name" value="Split_barrel_FMN-bd"/>
</dbReference>
<accession>A0ABW2XRH7</accession>
<dbReference type="Gene3D" id="2.30.110.10">
    <property type="entry name" value="Electron Transport, Fmn-binding Protein, Chain A"/>
    <property type="match status" value="1"/>
</dbReference>